<dbReference type="Proteomes" id="UP000037510">
    <property type="component" value="Unassembled WGS sequence"/>
</dbReference>
<protein>
    <submittedName>
        <fullName evidence="1">Vacuolar protein sorting-associated protein 13C</fullName>
    </submittedName>
</protein>
<organism evidence="1 2">
    <name type="scientific">Operophtera brumata</name>
    <name type="common">Winter moth</name>
    <name type="synonym">Phalaena brumata</name>
    <dbReference type="NCBI Taxonomy" id="104452"/>
    <lineage>
        <taxon>Eukaryota</taxon>
        <taxon>Metazoa</taxon>
        <taxon>Ecdysozoa</taxon>
        <taxon>Arthropoda</taxon>
        <taxon>Hexapoda</taxon>
        <taxon>Insecta</taxon>
        <taxon>Pterygota</taxon>
        <taxon>Neoptera</taxon>
        <taxon>Endopterygota</taxon>
        <taxon>Lepidoptera</taxon>
        <taxon>Glossata</taxon>
        <taxon>Ditrysia</taxon>
        <taxon>Geometroidea</taxon>
        <taxon>Geometridae</taxon>
        <taxon>Larentiinae</taxon>
        <taxon>Operophtera</taxon>
    </lineage>
</organism>
<reference evidence="1 2" key="1">
    <citation type="journal article" date="2015" name="Genome Biol. Evol.">
        <title>The genome of winter moth (Operophtera brumata) provides a genomic perspective on sexual dimorphism and phenology.</title>
        <authorList>
            <person name="Derks M.F."/>
            <person name="Smit S."/>
            <person name="Salis L."/>
            <person name="Schijlen E."/>
            <person name="Bossers A."/>
            <person name="Mateman C."/>
            <person name="Pijl A.S."/>
            <person name="de Ridder D."/>
            <person name="Groenen M.A."/>
            <person name="Visser M.E."/>
            <person name="Megens H.J."/>
        </authorList>
    </citation>
    <scope>NUCLEOTIDE SEQUENCE [LARGE SCALE GENOMIC DNA]</scope>
    <source>
        <strain evidence="1">WM2013NL</strain>
        <tissue evidence="1">Head and thorax</tissue>
    </source>
</reference>
<evidence type="ECO:0000313" key="1">
    <source>
        <dbReference type="EMBL" id="KOB67974.1"/>
    </source>
</evidence>
<sequence>MAHQPKRSDTIRFHWNKILLDELSPDILHFGTDISHQQFINIMDETPSLQEYSNGKTMLGIYLCKLRSGEPNRRLASIFGMPRQTLQLKIQQTIHCLEDDFLPRHLRFDHITRDETMARNRIHQ</sequence>
<name>A0A0L7KY50_OPEBR</name>
<dbReference type="EMBL" id="JTDY01004591">
    <property type="protein sequence ID" value="KOB67974.1"/>
    <property type="molecule type" value="Genomic_DNA"/>
</dbReference>
<proteinExistence type="predicted"/>
<evidence type="ECO:0000313" key="2">
    <source>
        <dbReference type="Proteomes" id="UP000037510"/>
    </source>
</evidence>
<accession>A0A0L7KY50</accession>
<comment type="caution">
    <text evidence="1">The sequence shown here is derived from an EMBL/GenBank/DDBJ whole genome shotgun (WGS) entry which is preliminary data.</text>
</comment>
<gene>
    <name evidence="1" type="ORF">OBRU01_15901</name>
</gene>
<keyword evidence="2" id="KW-1185">Reference proteome</keyword>
<dbReference type="AlphaFoldDB" id="A0A0L7KY50"/>